<reference evidence="2 3" key="1">
    <citation type="submission" date="2007-01" db="EMBL/GenBank/DDBJ databases">
        <authorList>
            <person name="Haygood M."/>
            <person name="Podell S."/>
            <person name="Anderson C."/>
            <person name="Hopkinson B."/>
            <person name="Roe K."/>
            <person name="Barbeau K."/>
            <person name="Gaasterland T."/>
            <person name="Ferriera S."/>
            <person name="Johnson J."/>
            <person name="Kravitz S."/>
            <person name="Beeson K."/>
            <person name="Sutton G."/>
            <person name="Rogers Y.-H."/>
            <person name="Friedman R."/>
            <person name="Frazier M."/>
            <person name="Venter J.C."/>
        </authorList>
    </citation>
    <scope>NUCLEOTIDE SEQUENCE [LARGE SCALE GENOMIC DNA]</scope>
    <source>
        <strain evidence="2 3">ATCC 23134</strain>
    </source>
</reference>
<keyword evidence="1" id="KW-0812">Transmembrane</keyword>
<accession>A1ZXR8</accession>
<keyword evidence="1" id="KW-1133">Transmembrane helix</keyword>
<evidence type="ECO:0000313" key="3">
    <source>
        <dbReference type="Proteomes" id="UP000004095"/>
    </source>
</evidence>
<proteinExistence type="predicted"/>
<dbReference type="Proteomes" id="UP000004095">
    <property type="component" value="Unassembled WGS sequence"/>
</dbReference>
<dbReference type="AlphaFoldDB" id="A1ZXR8"/>
<name>A1ZXR8_MICM2</name>
<dbReference type="SUPFAM" id="SSF103473">
    <property type="entry name" value="MFS general substrate transporter"/>
    <property type="match status" value="1"/>
</dbReference>
<organism evidence="2 3">
    <name type="scientific">Microscilla marina ATCC 23134</name>
    <dbReference type="NCBI Taxonomy" id="313606"/>
    <lineage>
        <taxon>Bacteria</taxon>
        <taxon>Pseudomonadati</taxon>
        <taxon>Bacteroidota</taxon>
        <taxon>Cytophagia</taxon>
        <taxon>Cytophagales</taxon>
        <taxon>Microscillaceae</taxon>
        <taxon>Microscilla</taxon>
    </lineage>
</organism>
<evidence type="ECO:0000313" key="2">
    <source>
        <dbReference type="EMBL" id="EAY24846.1"/>
    </source>
</evidence>
<evidence type="ECO:0000256" key="1">
    <source>
        <dbReference type="SAM" id="Phobius"/>
    </source>
</evidence>
<comment type="caution">
    <text evidence="2">The sequence shown here is derived from an EMBL/GenBank/DDBJ whole genome shotgun (WGS) entry which is preliminary data.</text>
</comment>
<feature type="transmembrane region" description="Helical" evidence="1">
    <location>
        <begin position="12"/>
        <end position="29"/>
    </location>
</feature>
<dbReference type="EMBL" id="AAWS01000060">
    <property type="protein sequence ID" value="EAY24846.1"/>
    <property type="molecule type" value="Genomic_DNA"/>
</dbReference>
<keyword evidence="3" id="KW-1185">Reference proteome</keyword>
<protein>
    <submittedName>
        <fullName evidence="2">Uncharacterized protein</fullName>
    </submittedName>
</protein>
<dbReference type="InterPro" id="IPR036259">
    <property type="entry name" value="MFS_trans_sf"/>
</dbReference>
<keyword evidence="1" id="KW-0472">Membrane</keyword>
<gene>
    <name evidence="2" type="ORF">M23134_06738</name>
</gene>
<sequence length="67" mass="7834">MVKHPNGEQIFGYATMATALITMLMLLYTGSLIDKFSRKKYWYWLKFLVFCAPWSLFLLNGSTHNQP</sequence>
<feature type="transmembrane region" description="Helical" evidence="1">
    <location>
        <begin position="41"/>
        <end position="59"/>
    </location>
</feature>